<feature type="region of interest" description="Disordered" evidence="6">
    <location>
        <begin position="303"/>
        <end position="322"/>
    </location>
</feature>
<evidence type="ECO:0000256" key="1">
    <source>
        <dbReference type="ARBA" id="ARBA00022536"/>
    </source>
</evidence>
<keyword evidence="10" id="KW-1185">Reference proteome</keyword>
<dbReference type="Pfam" id="PF07645">
    <property type="entry name" value="EGF_CA"/>
    <property type="match status" value="1"/>
</dbReference>
<feature type="compositionally biased region" description="Low complexity" evidence="6">
    <location>
        <begin position="3499"/>
        <end position="3521"/>
    </location>
</feature>
<proteinExistence type="predicted"/>
<feature type="region of interest" description="Disordered" evidence="6">
    <location>
        <begin position="242"/>
        <end position="275"/>
    </location>
</feature>
<dbReference type="RefSeq" id="XP_028968152.1">
    <property type="nucleotide sequence ID" value="XM_029112319.1"/>
</dbReference>
<evidence type="ECO:0000256" key="6">
    <source>
        <dbReference type="SAM" id="MobiDB-lite"/>
    </source>
</evidence>
<feature type="compositionally biased region" description="Low complexity" evidence="6">
    <location>
        <begin position="261"/>
        <end position="272"/>
    </location>
</feature>
<name>A0AAJ7SGB2_9ACAR</name>
<feature type="compositionally biased region" description="Polar residues" evidence="6">
    <location>
        <begin position="303"/>
        <end position="316"/>
    </location>
</feature>
<dbReference type="PANTHER" id="PTHR39072:SF3">
    <property type="entry name" value="RE48511P"/>
    <property type="match status" value="1"/>
</dbReference>
<keyword evidence="2 8" id="KW-0732">Signal</keyword>
<dbReference type="SMART" id="SM00179">
    <property type="entry name" value="EGF_CA"/>
    <property type="match status" value="1"/>
</dbReference>
<feature type="compositionally biased region" description="Acidic residues" evidence="6">
    <location>
        <begin position="2363"/>
        <end position="2382"/>
    </location>
</feature>
<feature type="region of interest" description="Disordered" evidence="6">
    <location>
        <begin position="1813"/>
        <end position="1875"/>
    </location>
</feature>
<protein>
    <submittedName>
        <fullName evidence="11">Mucin-5AC-like</fullName>
    </submittedName>
</protein>
<dbReference type="InterPro" id="IPR018097">
    <property type="entry name" value="EGF_Ca-bd_CS"/>
</dbReference>
<feature type="compositionally biased region" description="Basic and acidic residues" evidence="6">
    <location>
        <begin position="4369"/>
        <end position="4388"/>
    </location>
</feature>
<evidence type="ECO:0000256" key="4">
    <source>
        <dbReference type="ARBA" id="ARBA00023157"/>
    </source>
</evidence>
<feature type="region of interest" description="Disordered" evidence="6">
    <location>
        <begin position="1896"/>
        <end position="2058"/>
    </location>
</feature>
<feature type="compositionally biased region" description="Polar residues" evidence="6">
    <location>
        <begin position="4358"/>
        <end position="4368"/>
    </location>
</feature>
<dbReference type="GeneID" id="108864615"/>
<feature type="region of interest" description="Disordered" evidence="6">
    <location>
        <begin position="591"/>
        <end position="622"/>
    </location>
</feature>
<dbReference type="InterPro" id="IPR000152">
    <property type="entry name" value="EGF-type_Asp/Asn_hydroxyl_site"/>
</dbReference>
<keyword evidence="7" id="KW-0812">Transmembrane</keyword>
<feature type="compositionally biased region" description="Basic residues" evidence="6">
    <location>
        <begin position="1992"/>
        <end position="2002"/>
    </location>
</feature>
<feature type="region of interest" description="Disordered" evidence="6">
    <location>
        <begin position="171"/>
        <end position="191"/>
    </location>
</feature>
<dbReference type="InterPro" id="IPR009030">
    <property type="entry name" value="Growth_fac_rcpt_cys_sf"/>
</dbReference>
<evidence type="ECO:0000256" key="2">
    <source>
        <dbReference type="ARBA" id="ARBA00022729"/>
    </source>
</evidence>
<evidence type="ECO:0000259" key="9">
    <source>
        <dbReference type="PROSITE" id="PS50026"/>
    </source>
</evidence>
<keyword evidence="7" id="KW-0472">Membrane</keyword>
<dbReference type="PANTHER" id="PTHR39072">
    <property type="entry name" value="RE48511P"/>
    <property type="match status" value="1"/>
</dbReference>
<feature type="region of interest" description="Disordered" evidence="6">
    <location>
        <begin position="1328"/>
        <end position="1381"/>
    </location>
</feature>
<evidence type="ECO:0000256" key="3">
    <source>
        <dbReference type="ARBA" id="ARBA00022737"/>
    </source>
</evidence>
<keyword evidence="1 5" id="KW-0245">EGF-like domain</keyword>
<dbReference type="Proteomes" id="UP000694867">
    <property type="component" value="Unplaced"/>
</dbReference>
<keyword evidence="7" id="KW-1133">Transmembrane helix</keyword>
<feature type="region of interest" description="Disordered" evidence="6">
    <location>
        <begin position="2340"/>
        <end position="2382"/>
    </location>
</feature>
<feature type="compositionally biased region" description="Low complexity" evidence="6">
    <location>
        <begin position="1430"/>
        <end position="1449"/>
    </location>
</feature>
<accession>A0AAJ7SGB2</accession>
<dbReference type="SUPFAM" id="SSF57184">
    <property type="entry name" value="Growth factor receptor domain"/>
    <property type="match status" value="1"/>
</dbReference>
<feature type="compositionally biased region" description="Basic residues" evidence="6">
    <location>
        <begin position="1966"/>
        <end position="1977"/>
    </location>
</feature>
<feature type="chain" id="PRO_5042579650" evidence="8">
    <location>
        <begin position="25"/>
        <end position="4429"/>
    </location>
</feature>
<feature type="compositionally biased region" description="Low complexity" evidence="6">
    <location>
        <begin position="474"/>
        <end position="503"/>
    </location>
</feature>
<comment type="caution">
    <text evidence="5">Lacks conserved residue(s) required for the propagation of feature annotation.</text>
</comment>
<dbReference type="KEGG" id="goe:108864615"/>
<feature type="compositionally biased region" description="Acidic residues" evidence="6">
    <location>
        <begin position="1863"/>
        <end position="1872"/>
    </location>
</feature>
<feature type="compositionally biased region" description="Polar residues" evidence="6">
    <location>
        <begin position="1350"/>
        <end position="1365"/>
    </location>
</feature>
<feature type="compositionally biased region" description="Low complexity" evidence="6">
    <location>
        <begin position="1333"/>
        <end position="1349"/>
    </location>
</feature>
<keyword evidence="4 5" id="KW-1015">Disulfide bond</keyword>
<feature type="disulfide bond" evidence="5">
    <location>
        <begin position="4280"/>
        <end position="4289"/>
    </location>
</feature>
<feature type="region of interest" description="Disordered" evidence="6">
    <location>
        <begin position="1682"/>
        <end position="1720"/>
    </location>
</feature>
<dbReference type="PROSITE" id="PS01187">
    <property type="entry name" value="EGF_CA"/>
    <property type="match status" value="1"/>
</dbReference>
<feature type="region of interest" description="Disordered" evidence="6">
    <location>
        <begin position="474"/>
        <end position="508"/>
    </location>
</feature>
<feature type="compositionally biased region" description="Polar residues" evidence="6">
    <location>
        <begin position="2342"/>
        <end position="2353"/>
    </location>
</feature>
<dbReference type="CDD" id="cd00054">
    <property type="entry name" value="EGF_CA"/>
    <property type="match status" value="1"/>
</dbReference>
<dbReference type="InterPro" id="IPR049883">
    <property type="entry name" value="NOTCH1_EGF-like"/>
</dbReference>
<reference evidence="11" key="1">
    <citation type="submission" date="2025-08" db="UniProtKB">
        <authorList>
            <consortium name="RefSeq"/>
        </authorList>
    </citation>
    <scope>IDENTIFICATION</scope>
</reference>
<dbReference type="InterPro" id="IPR000742">
    <property type="entry name" value="EGF"/>
</dbReference>
<feature type="compositionally biased region" description="Low complexity" evidence="6">
    <location>
        <begin position="171"/>
        <end position="183"/>
    </location>
</feature>
<dbReference type="FunFam" id="2.10.25.10:FF:000038">
    <property type="entry name" value="Fibrillin 2"/>
    <property type="match status" value="1"/>
</dbReference>
<feature type="compositionally biased region" description="Low complexity" evidence="6">
    <location>
        <begin position="1457"/>
        <end position="1466"/>
    </location>
</feature>
<feature type="signal peptide" evidence="8">
    <location>
        <begin position="1"/>
        <end position="24"/>
    </location>
</feature>
<feature type="region of interest" description="Disordered" evidence="6">
    <location>
        <begin position="4347"/>
        <end position="4397"/>
    </location>
</feature>
<dbReference type="PROSITE" id="PS50026">
    <property type="entry name" value="EGF_3"/>
    <property type="match status" value="2"/>
</dbReference>
<feature type="region of interest" description="Disordered" evidence="6">
    <location>
        <begin position="3954"/>
        <end position="4008"/>
    </location>
</feature>
<feature type="transmembrane region" description="Helical" evidence="7">
    <location>
        <begin position="4293"/>
        <end position="4315"/>
    </location>
</feature>
<feature type="compositionally biased region" description="Basic residues" evidence="6">
    <location>
        <begin position="1826"/>
        <end position="1842"/>
    </location>
</feature>
<feature type="compositionally biased region" description="Low complexity" evidence="6">
    <location>
        <begin position="1366"/>
        <end position="1381"/>
    </location>
</feature>
<evidence type="ECO:0000256" key="7">
    <source>
        <dbReference type="SAM" id="Phobius"/>
    </source>
</evidence>
<organism evidence="10 11">
    <name type="scientific">Galendromus occidentalis</name>
    <name type="common">western predatory mite</name>
    <dbReference type="NCBI Taxonomy" id="34638"/>
    <lineage>
        <taxon>Eukaryota</taxon>
        <taxon>Metazoa</taxon>
        <taxon>Ecdysozoa</taxon>
        <taxon>Arthropoda</taxon>
        <taxon>Chelicerata</taxon>
        <taxon>Arachnida</taxon>
        <taxon>Acari</taxon>
        <taxon>Parasitiformes</taxon>
        <taxon>Mesostigmata</taxon>
        <taxon>Gamasina</taxon>
        <taxon>Phytoseioidea</taxon>
        <taxon>Phytoseiidae</taxon>
        <taxon>Typhlodrominae</taxon>
        <taxon>Galendromus</taxon>
    </lineage>
</organism>
<evidence type="ECO:0000256" key="5">
    <source>
        <dbReference type="PROSITE-ProRule" id="PRU00076"/>
    </source>
</evidence>
<feature type="compositionally biased region" description="Basic and acidic residues" evidence="6">
    <location>
        <begin position="1953"/>
        <end position="1965"/>
    </location>
</feature>
<feature type="compositionally biased region" description="Polar residues" evidence="6">
    <location>
        <begin position="1540"/>
        <end position="1561"/>
    </location>
</feature>
<evidence type="ECO:0000256" key="8">
    <source>
        <dbReference type="SAM" id="SignalP"/>
    </source>
</evidence>
<evidence type="ECO:0000313" key="11">
    <source>
        <dbReference type="RefSeq" id="XP_028968152.1"/>
    </source>
</evidence>
<feature type="domain" description="EGF-like" evidence="9">
    <location>
        <begin position="4204"/>
        <end position="4243"/>
    </location>
</feature>
<keyword evidence="3" id="KW-0677">Repeat</keyword>
<dbReference type="Gene3D" id="2.10.25.10">
    <property type="entry name" value="Laminin"/>
    <property type="match status" value="1"/>
</dbReference>
<gene>
    <name evidence="11" type="primary">LOC108864615</name>
</gene>
<feature type="domain" description="EGF-like" evidence="9">
    <location>
        <begin position="4252"/>
        <end position="4290"/>
    </location>
</feature>
<feature type="compositionally biased region" description="Low complexity" evidence="6">
    <location>
        <begin position="1700"/>
        <end position="1710"/>
    </location>
</feature>
<feature type="region of interest" description="Disordered" evidence="6">
    <location>
        <begin position="1540"/>
        <end position="1568"/>
    </location>
</feature>
<dbReference type="Pfam" id="PF15950">
    <property type="entry name" value="DUF4758"/>
    <property type="match status" value="3"/>
</dbReference>
<sequence length="4429" mass="481090">MFLSRTKFSCTLVLVFALFHGVHSASALEANSTQHPFTLSTFVVPASTSPAPEASSSHQAVFPLSSDAVTEEVLQDDMVNPVEAVVTKRPTRRPMPVLYRHGKILETSRRVSQESMGSFPKVQPLRPHRLGLYPTELGPVFEAPSSQTEDPSPVLPSSSLMETFMAFEAESSAPPAAASTSSTVDPKDVRPTRTVSTPLVITEAKMAKVQSVDSGKIDKTVTLLGFVDFTTSLSGTKIIFKPSATRRPESPQEQVPIVKPSSTSSSSTSSSSPNFDHLFKKSKVQEIKSSKASLSRKFPFRTTLRSSSVQPSQTQSRSEKYKTGLVRSKTGTTVRDGVTTEFTTLIYGTFIQGSYAHIIRSTSSIYATPTMQNPGVSMTTMVGSETSVAPVGRPLSFPETNGDSELQNSDSVVTFGKSSSVVPSAVIITEGFILPSEAEVASIRPTSTVASRDSTVKIGHDSSAMQKIFQNELDSSMKPPASSSSQSSSSDADLDSMLLADPSGSSMTSIQYVTPKRVDSSSIEPTSVTLYTTYTHFTTMYNSGSASVFSNHEIVSNVHTMMLPKAVSEPVNEPSQEATSESMRHMILIVSPTQSRAPESASDTPGSAEAESTPSLQASDSIAETPALSSSYDLTTYTYYTTFIKKGKTSITSRTSVVSNLIAAPTSTSIVPTPSATLTEPATSTYFTTYTYYTTFFRRGSSRIRSREKVETNIVTIFPGSTATATTEILTPITVYKDHSPVVSFAKVPKVYLTTVDERTETNRVDPTAAAIRATTTFTFLTTTTDSLGNEVVSTSFSTLEGLATQAPDISPTKRVRTDFTTFTYFSTTNHPGGTNEVNSRSEVITRYVTEEPSRKRRDVQQKLETTFTDLVTTFDHGRPVVSTRRHTVTLGTLHITDTVQLPATTRPEPAVTRIVEPALVREHVPIDPRPVDHTYYTTYTYFTTTLSHGIPVTQTRYEVVTQVRHIDATPGIPGVIADRSSGSCRRCVDAEYPKVVDAYPKIAPSTIYPACREFHSGGRHHTAYSTLTFYTTHYPRGSSYVETRYSVVTNIATATVTHQLPGLRGPDPSCPHHHTTFTYFTTRFAGPTATVDVQKETVAKCDGAIPVIGATRVVPEHVVVEERHRPAHVVHEDHRDHVHRPCTVCLPDYSRKTFYTTYTHYTTVLDNHGHPSVSTRYETYTDILSGVRPTRTRHVREATQDPQMRRLLTESAESSAVVSSSSLKTGLITSFTQDRVTEGVTTRFTTAISATYIRGFYAHIAQTFSNVVGERQTDSSLVSASSSADAAMKSELLATEAPGVSSVIASASSSIAPWDFGQLASGSAPTVTPVFAPSSPDAPSSATEAATDLHSQSVTDSPVPQNIDVTTSSSSSVPVVSSSSSQQTGVLSSELLSSEVTSGTTTNWRRNIIGTFINGFYAHIAVTSTETVSPKQTSPPSSSTSRAESAQKSAHRAQETSTLSSSASANLQTGLLSSREIATEVIDGRKVVLLSAVYGTYIGGHYAQYAKIDRSTVTEGAVAPSIRTSSALTTSFSFETAQALDTSDAPAQTSRRAETTQPEASASGGPVVGVITSSTDRFTNNNWVTIQTVFTYGTYIQGYYAHIAKTSTEVHPATHDANVAATLSTADTLNPYSASAHPIGATEYAASASLQPTTGGNTLQGSWNGDLQPSVNQVTPQLALVSGATPSTPPGFDAAAVPSTSASSTSSNGNDDDDDDELKTGLLSRSSVTKLVSGVPHVFTYDVTGTFINGFYAHIARTLSATLDPSKLSPTKTEKAKRPILTFHISEPNDQLENQLFSDELSQELQNKLEKSLSLDEASDGRQLQAKRNRPIFPSRRRKIPKQTTPLVDSVGTDFDRATDDLINDDEDYDYDYGRAPESVDAEHLLEQPVRHQRLARAGSSNNRKNRLEGGLVPQKTVRAERQQRTQGQRSNRPALLGRRRKSDPVQPAESARQDETTETERPRQRNPQRRTRKRQRQNDDESLEPDAPRPRQRQGRRKINRSREQLRETETPARRGGRRNNSQRQSATTQQPQARRGGRYNPKNNRENLPASLQPTTTIQKSSITLMSVVTTTKTLPIYHGFRTSYATITTTAVATSVVKPTEYSIVEDTITATSIVDGEPSLIEKYQTKTLLNRKSEINLDSTTITEIVVSTTVLEQVRTIPIQIGFRTRTDIITEMSTLTQLRTDVRTILPETTAAWNGGQTVSPLQNPFLQANPFVGQLGQNLFANAFFNQPQFLTSTIIEPTTLTSTTVVSVNLRGRKVLKTITDTKVTDTTRFTTFTIQPTVAAQLPLITPQAALPAAHFTTDITLVVTDQLGQARPVVTRVVLPIHHGQKVARSLSQDSSPQQNLGHRHYTVRDDSDDADENYDDDDTITEEDITPTKTRGAPRLTTLLKNDQSEIYQREASSQLARIARSPEKPVFGKRRLLQFQQPLGDPSSSYYLPQFTNYNDQPYASRVLQPSANYYSPQQYDFQQYQPYQNYPQHNQYQHQYSDYPYEYHSQVPVPPQNDFHNQLAGFQQSFNPPVQQQNNLNQFSPLLSYDVNPPNQVVDPAPPVEASPPSRSLIRSSKLKRKTILRKTKPTPTFEFNPQTPLEFNPDSYVTPTRLRKSSVVRRRPQASEYTEVNPELADIPAASPVLESSYFALDSQSLIRSSRVVPRRRPPSTLVPDPSPPSQILYETAKVEEPVTEAADAERRRGKVKKNPDASRKAIVSSRVQKARDPLTSVANPITFYTTFTYMTTFLHGTHTVYQSRESVVTSVHSVVDPTLLSQISNGYFDGKATPVSSRTRGSATTIVNLQSRLAVQTDEAPVASSPVVETPASSMTTLDLEQLENVRKTVYVLQTYMYTVVDEAGQLHTSSKTEIKSSIHATPTALNLVPTEQMSISNGFLALDNTRTVNLANDVRNGKTTKVDLELRTVVKLDNIGDAILATQAAVLDASSIDPTSTVADAYSTSQAAASSAIDAYRKRIKIKSIVRKRPSEGIESSIVDPTEYFESSSIFGTPALASSSEILPEFTSSTLAPSKQLKRLKVTIRKKASKLLKPVLDSVASTTDIDTLRNVPSASRYRGRLRASRVISRRVRPSDLIRQSPILSVTPVAYTTTTRLPIEVSGSTEYRDVELTTFSLVTSTITPSFFPPSPQFTRPASIQASPVVLTYFTTTTYTIPVTRNGVATYSTSEHTNSRLVTQYPEPSSLQPSLVLDAALVNELATPRISDFETKTMFTTYTYYTTYYSKGSTSVVSSLNIISNTVQVPVLSSIAPTAVTPLTILKTSERLRVSTSYSTFTFYATLFNGTSSLVTPFEEVQSQVFTLTESFVVTRTVSIAPTSTAVLDLQASAAPEPTQTSSSQSFTLFTLAPASTSSRASGPLVPSVKTFLTTFTYFTTYFRQSSSYVISKESVVTSYATLFVDAAKLRPTSTKKPVQSTTTALDPRFPYTTYTSFTTYTFYTTLFGGKDKIVISSEQIVPQVVTRKLDATAGNIAPTTTNTYSTFTAPPITEELPSTSSSTSRSTLTFELAPSTESSDATDLPSALEPIPDGVTTSSIPTVAMPEIIIRDQKPTVSLRKKTSGASTSVSAATTLPHTQTVVLASSTRFFGRDRSLTHIGPGSTLLLITGTDGLISRSQGTPSSAPTVDATAADATKFISPSTTSPGTVLDLTDILGGKGGKLGEAIKGIVNLFNTKNGTDALSPSSKISREDTSLPSGPVMVSSREPLFIPLSPVLDISSFISPNSASPGSIGSTSRADSKLTPVYKPVRPLEEKEAHIPLEKLMSDLSKAKTKIRVDTPTLLPSSKRLIPSTTIRFEESNPSESVSVIVGAETIFFDEGASTELPDPNGAVQPTNVLQGVSPSSRVVVVTPEIEVARGSLLPPGYKVQAQSSGGLWSTASFAPAETLVPEDGIKASKPTIYFQVSSTVVTDSPAKEVDYGGVKVFIAGRGNRKPVEPVIKTETGSQSTRKPLPNIFKVGNRKGGPSTTAKPASNLPKVKISFPKPPAPGDDKPEDSNDIFDAFKPFNNSNREQFDGPTPTPLCYPACDSSRHEACAPNPSKTARNKYICVCRPGYTRDTESSSTRCIASQTYLLPVHLVRASSKGSVQSQMPRLLHALKVSLEQTYSDALGFPKGSLLDAKVNTVQKVTNYNNESSIVLTLALSQRATNTDLSLPSLSSQLARSVSKLNDSLGQLQSPFVLLGSTPIDALKDLDECSSSDLNDCSAYAKCINVPGSFHCECKSGYQDLDSESPGRVCSSEIKNCQFCSARGSCILGVDNGVEKTTCRCNTMYLGRRCEINGLVLTIALPIALSLLTLTICCSVRRCRPRYRTTAVKPPLPQNKMAMAYPGSGSLLTASDKGHSDKTQMISDSSSEGETSHGGDHWHHHHSTIDGRHTQMSSGGYSGYGESLADTLANHHLPSIVIPRVRPKLPVRQR</sequence>
<dbReference type="GO" id="GO:0005509">
    <property type="term" value="F:calcium ion binding"/>
    <property type="evidence" value="ECO:0007669"/>
    <property type="project" value="InterPro"/>
</dbReference>
<dbReference type="InterPro" id="IPR031866">
    <property type="entry name" value="DUF4758"/>
</dbReference>
<feature type="region of interest" description="Disordered" evidence="6">
    <location>
        <begin position="1426"/>
        <end position="1466"/>
    </location>
</feature>
<feature type="region of interest" description="Disordered" evidence="6">
    <location>
        <begin position="3494"/>
        <end position="3548"/>
    </location>
</feature>
<evidence type="ECO:0000313" key="10">
    <source>
        <dbReference type="Proteomes" id="UP000694867"/>
    </source>
</evidence>
<dbReference type="PROSITE" id="PS00022">
    <property type="entry name" value="EGF_1"/>
    <property type="match status" value="1"/>
</dbReference>
<feature type="compositionally biased region" description="Basic and acidic residues" evidence="6">
    <location>
        <begin position="2003"/>
        <end position="2015"/>
    </location>
</feature>
<dbReference type="SMART" id="SM00181">
    <property type="entry name" value="EGF"/>
    <property type="match status" value="3"/>
</dbReference>
<dbReference type="InterPro" id="IPR001881">
    <property type="entry name" value="EGF-like_Ca-bd_dom"/>
</dbReference>
<dbReference type="PROSITE" id="PS00010">
    <property type="entry name" value="ASX_HYDROXYL"/>
    <property type="match status" value="1"/>
</dbReference>